<comment type="caution">
    <text evidence="2">The sequence shown here is derived from an EMBL/GenBank/DDBJ whole genome shotgun (WGS) entry which is preliminary data.</text>
</comment>
<dbReference type="GeneID" id="68112775"/>
<name>A0A6A5BCC3_NAEFO</name>
<dbReference type="VEuPathDB" id="AmoebaDB:FDP41_005557"/>
<reference evidence="2 3" key="1">
    <citation type="journal article" date="2019" name="Sci. Rep.">
        <title>Nanopore sequencing improves the draft genome of the human pathogenic amoeba Naegleria fowleri.</title>
        <authorList>
            <person name="Liechti N."/>
            <person name="Schurch N."/>
            <person name="Bruggmann R."/>
            <person name="Wittwer M."/>
        </authorList>
    </citation>
    <scope>NUCLEOTIDE SEQUENCE [LARGE SCALE GENOMIC DNA]</scope>
    <source>
        <strain evidence="2 3">ATCC 30894</strain>
    </source>
</reference>
<sequence>MNFGGSAFDEVERRKLLEENELLRREIEDLKHLNKELMLESDDNDARIIKNYKAKIAQLERQVQLLTKCNNIKSESISDIDNFISEIVGDENDSSPLDRAQVRKWGKMIQEKIRNYNIMTKQAENQKYYMESKYFGSAGHQDTIQNVCNYSKNDDIPYLDVTNVLELENDLIHVYRNLYRMRTHLTNNKDTIKDPNFVLLSNITTNNISKILNEMVELSLILPKKDKSSSSEEISSSYHQFYNPMSLSTAEVMSKLPRIGNSKTSKDLEDSVKNLVRAFHAQKSLFEIDLQLKQEELNISTKTSSFYSSYMSELLKEIDQKYKEYTNQIQPLLQEGLYQNKRNTLEEIVHAFEEFDKDSTEENLRAFLLAFKDNIYSMLSDEDNKGPLTKKPKSSNINIKGYYEKFKRHIEEIQTEFEIRKNEFIEKMYNLNPEVEKYEHIEPFISYTPYDNRSSVSKKPPSLKRSSTVAQSNGNVKISSNRLSIVRKEPIKAQRSIDVGVNENVASSSESQVTPKITSTKQETSKLNPNVREIAQRVEDQKRRVQTLTESLSVRGISDMQHYAISKQIVRIY</sequence>
<evidence type="ECO:0000313" key="3">
    <source>
        <dbReference type="Proteomes" id="UP000444721"/>
    </source>
</evidence>
<dbReference type="OrthoDB" id="10256523at2759"/>
<feature type="coiled-coil region" evidence="1">
    <location>
        <begin position="13"/>
        <end position="69"/>
    </location>
</feature>
<evidence type="ECO:0000313" key="2">
    <source>
        <dbReference type="EMBL" id="KAF0975563.1"/>
    </source>
</evidence>
<accession>A0A6A5BCC3</accession>
<dbReference type="AlphaFoldDB" id="A0A6A5BCC3"/>
<dbReference type="RefSeq" id="XP_044560276.1">
    <property type="nucleotide sequence ID" value="XM_044709094.1"/>
</dbReference>
<protein>
    <submittedName>
        <fullName evidence="2">Uncharacterized protein</fullName>
    </submittedName>
</protein>
<dbReference type="VEuPathDB" id="AmoebaDB:NF0127120"/>
<keyword evidence="3" id="KW-1185">Reference proteome</keyword>
<dbReference type="OMA" id="FISYTPY"/>
<evidence type="ECO:0000256" key="1">
    <source>
        <dbReference type="SAM" id="Coils"/>
    </source>
</evidence>
<keyword evidence="1" id="KW-0175">Coiled coil</keyword>
<organism evidence="2 3">
    <name type="scientific">Naegleria fowleri</name>
    <name type="common">Brain eating amoeba</name>
    <dbReference type="NCBI Taxonomy" id="5763"/>
    <lineage>
        <taxon>Eukaryota</taxon>
        <taxon>Discoba</taxon>
        <taxon>Heterolobosea</taxon>
        <taxon>Tetramitia</taxon>
        <taxon>Eutetramitia</taxon>
        <taxon>Vahlkampfiidae</taxon>
        <taxon>Naegleria</taxon>
    </lineage>
</organism>
<proteinExistence type="predicted"/>
<dbReference type="VEuPathDB" id="AmoebaDB:NfTy_067170"/>
<gene>
    <name evidence="2" type="ORF">FDP41_005557</name>
</gene>
<dbReference type="Proteomes" id="UP000444721">
    <property type="component" value="Unassembled WGS sequence"/>
</dbReference>
<dbReference type="EMBL" id="VFQX01000044">
    <property type="protein sequence ID" value="KAF0975563.1"/>
    <property type="molecule type" value="Genomic_DNA"/>
</dbReference>